<name>A0ABX3BNP7_9PAST</name>
<evidence type="ECO:0000313" key="1">
    <source>
        <dbReference type="EMBL" id="OEY76365.1"/>
    </source>
</evidence>
<dbReference type="RefSeq" id="WP_044232705.1">
    <property type="nucleotide sequence ID" value="NZ_MCII02000052.1"/>
</dbReference>
<organism evidence="1 2">
    <name type="scientific">Haemophilus quentini</name>
    <dbReference type="NCBI Taxonomy" id="123834"/>
    <lineage>
        <taxon>Bacteria</taxon>
        <taxon>Pseudomonadati</taxon>
        <taxon>Pseudomonadota</taxon>
        <taxon>Gammaproteobacteria</taxon>
        <taxon>Pasteurellales</taxon>
        <taxon>Pasteurellaceae</taxon>
        <taxon>Haemophilus</taxon>
    </lineage>
</organism>
<evidence type="ECO:0000313" key="2">
    <source>
        <dbReference type="Proteomes" id="UP000175677"/>
    </source>
</evidence>
<comment type="caution">
    <text evidence="1">The sequence shown here is derived from an EMBL/GenBank/DDBJ whole genome shotgun (WGS) entry which is preliminary data.</text>
</comment>
<proteinExistence type="predicted"/>
<protein>
    <submittedName>
        <fullName evidence="1">Uncharacterized protein</fullName>
    </submittedName>
</protein>
<dbReference type="EMBL" id="MDJC01000020">
    <property type="protein sequence ID" value="OEY76365.1"/>
    <property type="molecule type" value="Genomic_DNA"/>
</dbReference>
<reference evidence="1 2" key="1">
    <citation type="submission" date="2016-08" db="EMBL/GenBank/DDBJ databases">
        <authorList>
            <person name="Eshaghi A."/>
            <person name="Soares D."/>
            <person name="Kus J."/>
            <person name="Richardson D."/>
            <person name="Li A."/>
            <person name="Patel S.N."/>
        </authorList>
    </citation>
    <scope>NUCLEOTIDE SEQUENCE [LARGE SCALE GENOMIC DNA]</scope>
    <source>
        <strain evidence="1 2">C860</strain>
    </source>
</reference>
<gene>
    <name evidence="1" type="ORF">BFQ30_08935</name>
</gene>
<sequence>MDIEYEWLLIDDLDDEDQEEVEKIIKEWLEFDRKKRPFYLASSVVKELFMRNYSKWECYEEDEYVFLTIREQGSKRYSIFRVSPWYWLAPNVDEIYFED</sequence>
<dbReference type="Proteomes" id="UP000175677">
    <property type="component" value="Unassembled WGS sequence"/>
</dbReference>
<accession>A0ABX3BNP7</accession>
<keyword evidence="2" id="KW-1185">Reference proteome</keyword>